<evidence type="ECO:0000313" key="3">
    <source>
        <dbReference type="Proteomes" id="UP001266305"/>
    </source>
</evidence>
<evidence type="ECO:0000313" key="2">
    <source>
        <dbReference type="EMBL" id="KAK2100261.1"/>
    </source>
</evidence>
<proteinExistence type="predicted"/>
<sequence>KNSTSEQARKGRETGVPAASSRFQKAARAVGNAERTDSIQRDSGLRCAMEQVKGEGRAKARGPAEARPR</sequence>
<feature type="compositionally biased region" description="Basic and acidic residues" evidence="1">
    <location>
        <begin position="52"/>
        <end position="69"/>
    </location>
</feature>
<name>A0ABQ9UT72_SAGOE</name>
<comment type="caution">
    <text evidence="2">The sequence shown here is derived from an EMBL/GenBank/DDBJ whole genome shotgun (WGS) entry which is preliminary data.</text>
</comment>
<protein>
    <submittedName>
        <fullName evidence="2">Uncharacterized protein</fullName>
    </submittedName>
</protein>
<keyword evidence="3" id="KW-1185">Reference proteome</keyword>
<accession>A0ABQ9UT72</accession>
<organism evidence="2 3">
    <name type="scientific">Saguinus oedipus</name>
    <name type="common">Cotton-top tamarin</name>
    <name type="synonym">Oedipomidas oedipus</name>
    <dbReference type="NCBI Taxonomy" id="9490"/>
    <lineage>
        <taxon>Eukaryota</taxon>
        <taxon>Metazoa</taxon>
        <taxon>Chordata</taxon>
        <taxon>Craniata</taxon>
        <taxon>Vertebrata</taxon>
        <taxon>Euteleostomi</taxon>
        <taxon>Mammalia</taxon>
        <taxon>Eutheria</taxon>
        <taxon>Euarchontoglires</taxon>
        <taxon>Primates</taxon>
        <taxon>Haplorrhini</taxon>
        <taxon>Platyrrhini</taxon>
        <taxon>Cebidae</taxon>
        <taxon>Callitrichinae</taxon>
        <taxon>Saguinus</taxon>
    </lineage>
</organism>
<feature type="compositionally biased region" description="Basic and acidic residues" evidence="1">
    <location>
        <begin position="34"/>
        <end position="44"/>
    </location>
</feature>
<dbReference type="Proteomes" id="UP001266305">
    <property type="component" value="Unassembled WGS sequence"/>
</dbReference>
<reference evidence="2 3" key="1">
    <citation type="submission" date="2023-05" db="EMBL/GenBank/DDBJ databases">
        <title>B98-5 Cell Line De Novo Hybrid Assembly: An Optical Mapping Approach.</title>
        <authorList>
            <person name="Kananen K."/>
            <person name="Auerbach J.A."/>
            <person name="Kautto E."/>
            <person name="Blachly J.S."/>
        </authorList>
    </citation>
    <scope>NUCLEOTIDE SEQUENCE [LARGE SCALE GENOMIC DNA]</scope>
    <source>
        <strain evidence="2">B95-8</strain>
        <tissue evidence="2">Cell line</tissue>
    </source>
</reference>
<dbReference type="EMBL" id="JASSZA010000010">
    <property type="protein sequence ID" value="KAK2100261.1"/>
    <property type="molecule type" value="Genomic_DNA"/>
</dbReference>
<feature type="region of interest" description="Disordered" evidence="1">
    <location>
        <begin position="1"/>
        <end position="69"/>
    </location>
</feature>
<feature type="non-terminal residue" evidence="2">
    <location>
        <position position="1"/>
    </location>
</feature>
<evidence type="ECO:0000256" key="1">
    <source>
        <dbReference type="SAM" id="MobiDB-lite"/>
    </source>
</evidence>
<gene>
    <name evidence="2" type="ORF">P7K49_021609</name>
</gene>